<evidence type="ECO:0000256" key="15">
    <source>
        <dbReference type="ARBA" id="ARBA00032294"/>
    </source>
</evidence>
<feature type="region of interest" description="Disordered" evidence="17">
    <location>
        <begin position="51"/>
        <end position="79"/>
    </location>
</feature>
<reference evidence="23" key="1">
    <citation type="journal article" date="2013" name="Science">
        <title>Comparative analysis of bat genomes provides insight into the evolution of flight and immunity.</title>
        <authorList>
            <person name="Zhang G."/>
            <person name="Cowled C."/>
            <person name="Shi Z."/>
            <person name="Huang Z."/>
            <person name="Bishop-Lilly K.A."/>
            <person name="Fang X."/>
            <person name="Wynne J.W."/>
            <person name="Xiong Z."/>
            <person name="Baker M.L."/>
            <person name="Zhao W."/>
            <person name="Tachedjian M."/>
            <person name="Zhu Y."/>
            <person name="Zhou P."/>
            <person name="Jiang X."/>
            <person name="Ng J."/>
            <person name="Yang L."/>
            <person name="Wu L."/>
            <person name="Xiao J."/>
            <person name="Feng Y."/>
            <person name="Chen Y."/>
            <person name="Sun X."/>
            <person name="Zhang Y."/>
            <person name="Marsh G.A."/>
            <person name="Crameri G."/>
            <person name="Broder C.C."/>
            <person name="Frey K.G."/>
            <person name="Wang L.F."/>
            <person name="Wang J."/>
        </authorList>
    </citation>
    <scope>NUCLEOTIDE SEQUENCE [LARGE SCALE GENOMIC DNA]</scope>
</reference>
<dbReference type="Gene3D" id="2.30.30.40">
    <property type="entry name" value="SH3 Domains"/>
    <property type="match status" value="1"/>
</dbReference>
<dbReference type="InterPro" id="IPR036892">
    <property type="entry name" value="L27_dom_sf"/>
</dbReference>
<keyword evidence="6 16" id="KW-0728">SH3 domain</keyword>
<feature type="domain" description="L27" evidence="21">
    <location>
        <begin position="179"/>
        <end position="235"/>
    </location>
</feature>
<keyword evidence="10" id="KW-0067">ATP-binding</keyword>
<keyword evidence="8" id="KW-0677">Repeat</keyword>
<dbReference type="GO" id="GO:0005923">
    <property type="term" value="C:bicellular tight junction"/>
    <property type="evidence" value="ECO:0007669"/>
    <property type="project" value="UniProtKB-SubCell"/>
</dbReference>
<dbReference type="CDD" id="cd12036">
    <property type="entry name" value="SH3_MPP5"/>
    <property type="match status" value="1"/>
</dbReference>
<dbReference type="SUPFAM" id="SSF50156">
    <property type="entry name" value="PDZ domain-like"/>
    <property type="match status" value="1"/>
</dbReference>
<dbReference type="GO" id="GO:0005912">
    <property type="term" value="C:adherens junction"/>
    <property type="evidence" value="ECO:0007669"/>
    <property type="project" value="UniProtKB-ARBA"/>
</dbReference>
<dbReference type="Proteomes" id="UP000010556">
    <property type="component" value="Unassembled WGS sequence"/>
</dbReference>
<dbReference type="PANTHER" id="PTHR23122">
    <property type="entry name" value="MEMBRANE-ASSOCIATED GUANYLATE KINASE MAGUK"/>
    <property type="match status" value="1"/>
</dbReference>
<dbReference type="eggNOG" id="KOG0609">
    <property type="taxonomic scope" value="Eukaryota"/>
</dbReference>
<dbReference type="InterPro" id="IPR008144">
    <property type="entry name" value="Guanylate_kin-like_dom"/>
</dbReference>
<feature type="domain" description="L27" evidence="21">
    <location>
        <begin position="120"/>
        <end position="177"/>
    </location>
</feature>
<evidence type="ECO:0000313" key="22">
    <source>
        <dbReference type="EMBL" id="ELK32560.1"/>
    </source>
</evidence>
<organism evidence="22 23">
    <name type="scientific">Myotis davidii</name>
    <name type="common">David's myotis</name>
    <dbReference type="NCBI Taxonomy" id="225400"/>
    <lineage>
        <taxon>Eukaryota</taxon>
        <taxon>Metazoa</taxon>
        <taxon>Chordata</taxon>
        <taxon>Craniata</taxon>
        <taxon>Vertebrata</taxon>
        <taxon>Euteleostomi</taxon>
        <taxon>Mammalia</taxon>
        <taxon>Eutheria</taxon>
        <taxon>Laurasiatheria</taxon>
        <taxon>Chiroptera</taxon>
        <taxon>Yangochiroptera</taxon>
        <taxon>Vespertilionidae</taxon>
        <taxon>Myotis</taxon>
    </lineage>
</organism>
<evidence type="ECO:0000256" key="1">
    <source>
        <dbReference type="ARBA" id="ARBA00004202"/>
    </source>
</evidence>
<evidence type="ECO:0000256" key="8">
    <source>
        <dbReference type="ARBA" id="ARBA00022737"/>
    </source>
</evidence>
<dbReference type="InterPro" id="IPR014775">
    <property type="entry name" value="L27_C"/>
</dbReference>
<dbReference type="SMART" id="SM00228">
    <property type="entry name" value="PDZ"/>
    <property type="match status" value="1"/>
</dbReference>
<evidence type="ECO:0000256" key="7">
    <source>
        <dbReference type="ARBA" id="ARBA00022475"/>
    </source>
</evidence>
<evidence type="ECO:0000256" key="9">
    <source>
        <dbReference type="ARBA" id="ARBA00022741"/>
    </source>
</evidence>
<keyword evidence="11" id="KW-0965">Cell junction</keyword>
<keyword evidence="5" id="KW-0796">Tight junction</keyword>
<dbReference type="InterPro" id="IPR035601">
    <property type="entry name" value="MPP5_SH3"/>
</dbReference>
<dbReference type="EMBL" id="KB105175">
    <property type="protein sequence ID" value="ELK32560.1"/>
    <property type="molecule type" value="Genomic_DNA"/>
</dbReference>
<dbReference type="Gene3D" id="1.10.287.650">
    <property type="entry name" value="L27 domain"/>
    <property type="match status" value="1"/>
</dbReference>
<dbReference type="Pfam" id="PF09060">
    <property type="entry name" value="L27_N"/>
    <property type="match status" value="1"/>
</dbReference>
<evidence type="ECO:0000259" key="20">
    <source>
        <dbReference type="PROSITE" id="PS50106"/>
    </source>
</evidence>
<dbReference type="Pfam" id="PF07653">
    <property type="entry name" value="SH3_2"/>
    <property type="match status" value="1"/>
</dbReference>
<dbReference type="CDD" id="cd06798">
    <property type="entry name" value="PDZ_MPP5-like"/>
    <property type="match status" value="1"/>
</dbReference>
<keyword evidence="9" id="KW-0547">Nucleotide-binding</keyword>
<evidence type="ECO:0000256" key="6">
    <source>
        <dbReference type="ARBA" id="ARBA00022443"/>
    </source>
</evidence>
<dbReference type="GO" id="GO:0016324">
    <property type="term" value="C:apical plasma membrane"/>
    <property type="evidence" value="ECO:0007669"/>
    <property type="project" value="UniProtKB-SubCell"/>
</dbReference>
<dbReference type="SUPFAM" id="SSF52540">
    <property type="entry name" value="P-loop containing nucleoside triphosphate hydrolases"/>
    <property type="match status" value="2"/>
</dbReference>
<dbReference type="Pfam" id="PF00625">
    <property type="entry name" value="Guanylate_kin"/>
    <property type="match status" value="2"/>
</dbReference>
<evidence type="ECO:0000259" key="21">
    <source>
        <dbReference type="PROSITE" id="PS51022"/>
    </source>
</evidence>
<evidence type="ECO:0000256" key="4">
    <source>
        <dbReference type="ARBA" id="ARBA00007014"/>
    </source>
</evidence>
<dbReference type="PROSITE" id="PS51022">
    <property type="entry name" value="L27"/>
    <property type="match status" value="2"/>
</dbReference>
<feature type="domain" description="Guanylate kinase-like" evidence="19">
    <location>
        <begin position="455"/>
        <end position="672"/>
    </location>
</feature>
<dbReference type="InterPro" id="IPR001478">
    <property type="entry name" value="PDZ"/>
</dbReference>
<dbReference type="InterPro" id="IPR020590">
    <property type="entry name" value="Guanylate_kinase_CS"/>
</dbReference>
<dbReference type="InterPro" id="IPR015145">
    <property type="entry name" value="L27_N"/>
</dbReference>
<dbReference type="FunFam" id="2.30.42.10:FF:000088">
    <property type="entry name" value="MAGUK p55 subfamily member 5"/>
    <property type="match status" value="1"/>
</dbReference>
<feature type="domain" description="PDZ" evidence="20">
    <location>
        <begin position="256"/>
        <end position="336"/>
    </location>
</feature>
<evidence type="ECO:0000256" key="11">
    <source>
        <dbReference type="ARBA" id="ARBA00022949"/>
    </source>
</evidence>
<dbReference type="PROSITE" id="PS50052">
    <property type="entry name" value="GUANYLATE_KINASE_2"/>
    <property type="match status" value="1"/>
</dbReference>
<dbReference type="Pfam" id="PF00595">
    <property type="entry name" value="PDZ"/>
    <property type="match status" value="1"/>
</dbReference>
<comment type="subcellular location">
    <subcellularLocation>
        <location evidence="2">Apical cell membrane</location>
    </subcellularLocation>
    <subcellularLocation>
        <location evidence="3">Cell junction</location>
        <location evidence="3">Tight junction</location>
    </subcellularLocation>
    <subcellularLocation>
        <location evidence="1">Cell membrane</location>
        <topology evidence="1">Peripheral membrane protein</topology>
    </subcellularLocation>
</comment>
<dbReference type="GO" id="GO:0005524">
    <property type="term" value="F:ATP binding"/>
    <property type="evidence" value="ECO:0007669"/>
    <property type="project" value="UniProtKB-KW"/>
</dbReference>
<evidence type="ECO:0000313" key="23">
    <source>
        <dbReference type="Proteomes" id="UP000010556"/>
    </source>
</evidence>
<dbReference type="PROSITE" id="PS00856">
    <property type="entry name" value="GUANYLATE_KINASE_1"/>
    <property type="match status" value="2"/>
</dbReference>
<evidence type="ECO:0000256" key="16">
    <source>
        <dbReference type="PROSITE-ProRule" id="PRU00192"/>
    </source>
</evidence>
<comment type="similarity">
    <text evidence="4">Belongs to the MAGUK family.</text>
</comment>
<dbReference type="InterPro" id="IPR050716">
    <property type="entry name" value="MAGUK"/>
</dbReference>
<dbReference type="InterPro" id="IPR004172">
    <property type="entry name" value="L27_dom"/>
</dbReference>
<proteinExistence type="inferred from homology"/>
<dbReference type="InterPro" id="IPR036034">
    <property type="entry name" value="PDZ_sf"/>
</dbReference>
<dbReference type="InterPro" id="IPR008145">
    <property type="entry name" value="GK/Ca_channel_bsu"/>
</dbReference>
<evidence type="ECO:0000256" key="13">
    <source>
        <dbReference type="ARBA" id="ARBA00024392"/>
    </source>
</evidence>
<dbReference type="InterPro" id="IPR001452">
    <property type="entry name" value="SH3_domain"/>
</dbReference>
<accession>L5M2S9</accession>
<dbReference type="InterPro" id="IPR036028">
    <property type="entry name" value="SH3-like_dom_sf"/>
</dbReference>
<evidence type="ECO:0000259" key="19">
    <source>
        <dbReference type="PROSITE" id="PS50052"/>
    </source>
</evidence>
<evidence type="ECO:0000256" key="2">
    <source>
        <dbReference type="ARBA" id="ARBA00004221"/>
    </source>
</evidence>
<evidence type="ECO:0000256" key="17">
    <source>
        <dbReference type="SAM" id="MobiDB-lite"/>
    </source>
</evidence>
<keyword evidence="12" id="KW-0472">Membrane</keyword>
<dbReference type="Gene3D" id="3.40.50.300">
    <property type="entry name" value="P-loop containing nucleotide triphosphate hydrolases"/>
    <property type="match status" value="2"/>
</dbReference>
<dbReference type="Pfam" id="PF02828">
    <property type="entry name" value="L27"/>
    <property type="match status" value="1"/>
</dbReference>
<dbReference type="PROSITE" id="PS50106">
    <property type="entry name" value="PDZ"/>
    <property type="match status" value="1"/>
</dbReference>
<keyword evidence="23" id="KW-1185">Reference proteome</keyword>
<dbReference type="CDD" id="cd00071">
    <property type="entry name" value="GMPK"/>
    <property type="match status" value="1"/>
</dbReference>
<dbReference type="SUPFAM" id="SSF50044">
    <property type="entry name" value="SH3-domain"/>
    <property type="match status" value="1"/>
</dbReference>
<dbReference type="SUPFAM" id="SSF101288">
    <property type="entry name" value="L27 domain"/>
    <property type="match status" value="2"/>
</dbReference>
<dbReference type="GO" id="GO:0008104">
    <property type="term" value="P:intracellular protein localization"/>
    <property type="evidence" value="ECO:0007669"/>
    <property type="project" value="UniProtKB-ARBA"/>
</dbReference>
<dbReference type="PROSITE" id="PS50002">
    <property type="entry name" value="SH3"/>
    <property type="match status" value="1"/>
</dbReference>
<keyword evidence="7" id="KW-1003">Cell membrane</keyword>
<evidence type="ECO:0000256" key="10">
    <source>
        <dbReference type="ARBA" id="ARBA00022840"/>
    </source>
</evidence>
<dbReference type="SMART" id="SM00569">
    <property type="entry name" value="L27"/>
    <property type="match status" value="2"/>
</dbReference>
<evidence type="ECO:0000259" key="18">
    <source>
        <dbReference type="PROSITE" id="PS50002"/>
    </source>
</evidence>
<evidence type="ECO:0000256" key="14">
    <source>
        <dbReference type="ARBA" id="ARBA00031033"/>
    </source>
</evidence>
<gene>
    <name evidence="22" type="ORF">MDA_GLEAN10017611</name>
</gene>
<feature type="domain" description="SH3" evidence="18">
    <location>
        <begin position="345"/>
        <end position="417"/>
    </location>
</feature>
<protein>
    <recommendedName>
        <fullName evidence="13">Protein PALS1</fullName>
    </recommendedName>
    <alternativeName>
        <fullName evidence="15">MAGUK p55 subfamily member 5</fullName>
    </alternativeName>
    <alternativeName>
        <fullName evidence="14">Protein associated with Lin-7 1</fullName>
    </alternativeName>
</protein>
<dbReference type="AlphaFoldDB" id="L5M2S9"/>
<sequence>MTTSHMNGHVTEESDGEVKNVDLASPEEYQKHREMAVDCPGDLGTRMMPVRRSAQLERIRQQQEDMRRRREEEGKKQELDLNSSMRLKKLAQMPPKTGIDNPIFDTEEGIVLESPHYAVKILEVEDLFSSLKHIQHTLVDSQSQEDISLLLQLVQNKDFQNAFKIHNAVTVHMSKASPPFPLISNAQDLAQEVQIVLKSIHQKEGQELTALLNAPHIQALLLAHDKVAEQEMQLEPITVERVYESVGQYGGETVKIVRIEKARDIPLGATVRNEMDSVIISRIVKGGAAEKSGLLHEGDEVLEINGIEIRGKDVNEVFDLLSDMHGTLTFVLIPSQQIKPPPAKETVIHVKAHFDYDPSDDPYVPCRELGLSFQKGDILHVISQEDPNWWQAYRDGDEDNQPLAGLVPGKSFQQQREAMKQTIEEDKEPEKSDYDNEEILTYEEMSLYHQPANRKRPIILIGPQNCGQNELRQRLMNKEKDRFAAAVPHTTRNRRDHEVAGRDYHFVSRQAFEADIAAGKFIEHDTTRNRRDHEVAGRDYHFVSRQAFEADIAAGKFIEHGEFEKNLYGTSIDSVRQVINSGKICLLSLRTQSLKTLRNSDLKPYIIFIAPPSQERLRALLAKEGKNPKPEELREIIEKTREMEQNNGHYFDTAIVNSDLDKAYQELLRLINKLDTEPQWVPSTWLR</sequence>
<dbReference type="Gene3D" id="2.30.42.10">
    <property type="match status" value="1"/>
</dbReference>
<evidence type="ECO:0000256" key="3">
    <source>
        <dbReference type="ARBA" id="ARBA00004435"/>
    </source>
</evidence>
<feature type="compositionally biased region" description="Basic and acidic residues" evidence="17">
    <location>
        <begin position="54"/>
        <end position="79"/>
    </location>
</feature>
<dbReference type="SMART" id="SM00072">
    <property type="entry name" value="GuKc"/>
    <property type="match status" value="1"/>
</dbReference>
<dbReference type="FunFam" id="3.30.63.10:FF:000002">
    <property type="entry name" value="Guanylate kinase 1"/>
    <property type="match status" value="1"/>
</dbReference>
<dbReference type="InterPro" id="IPR027417">
    <property type="entry name" value="P-loop_NTPase"/>
</dbReference>
<evidence type="ECO:0000256" key="5">
    <source>
        <dbReference type="ARBA" id="ARBA00022427"/>
    </source>
</evidence>
<evidence type="ECO:0000256" key="12">
    <source>
        <dbReference type="ARBA" id="ARBA00023136"/>
    </source>
</evidence>
<dbReference type="Gene3D" id="1.20.1270.460">
    <property type="match status" value="1"/>
</dbReference>
<dbReference type="SMART" id="SM00326">
    <property type="entry name" value="SH3"/>
    <property type="match status" value="1"/>
</dbReference>
<name>L5M2S9_MYODS</name>